<gene>
    <name evidence="1" type="ORF">LCGC14_1552540</name>
</gene>
<proteinExistence type="predicted"/>
<sequence>MSVELLLIIIVGVALIVRTVSQRRFNEHQMAINDYQIEINRNNAVFMKAQERTNEAQAKINDAQVSINRVTMGGAS</sequence>
<protein>
    <submittedName>
        <fullName evidence="1">Uncharacterized protein</fullName>
    </submittedName>
</protein>
<dbReference type="AlphaFoldDB" id="A0A0F9JAW4"/>
<accession>A0A0F9JAW4</accession>
<name>A0A0F9JAW4_9ZZZZ</name>
<reference evidence="1" key="1">
    <citation type="journal article" date="2015" name="Nature">
        <title>Complex archaea that bridge the gap between prokaryotes and eukaryotes.</title>
        <authorList>
            <person name="Spang A."/>
            <person name="Saw J.H."/>
            <person name="Jorgensen S.L."/>
            <person name="Zaremba-Niedzwiedzka K."/>
            <person name="Martijn J."/>
            <person name="Lind A.E."/>
            <person name="van Eijk R."/>
            <person name="Schleper C."/>
            <person name="Guy L."/>
            <person name="Ettema T.J."/>
        </authorList>
    </citation>
    <scope>NUCLEOTIDE SEQUENCE</scope>
</reference>
<evidence type="ECO:0000313" key="1">
    <source>
        <dbReference type="EMBL" id="KKM55577.1"/>
    </source>
</evidence>
<comment type="caution">
    <text evidence="1">The sequence shown here is derived from an EMBL/GenBank/DDBJ whole genome shotgun (WGS) entry which is preliminary data.</text>
</comment>
<organism evidence="1">
    <name type="scientific">marine sediment metagenome</name>
    <dbReference type="NCBI Taxonomy" id="412755"/>
    <lineage>
        <taxon>unclassified sequences</taxon>
        <taxon>metagenomes</taxon>
        <taxon>ecological metagenomes</taxon>
    </lineage>
</organism>
<dbReference type="EMBL" id="LAZR01011884">
    <property type="protein sequence ID" value="KKM55577.1"/>
    <property type="molecule type" value="Genomic_DNA"/>
</dbReference>